<keyword evidence="1" id="KW-1133">Transmembrane helix</keyword>
<evidence type="ECO:0000313" key="3">
    <source>
        <dbReference type="Proteomes" id="UP000234857"/>
    </source>
</evidence>
<dbReference type="AlphaFoldDB" id="A0A2N5ZKV9"/>
<gene>
    <name evidence="2" type="ORF">C0601_02150</name>
</gene>
<dbReference type="Proteomes" id="UP000234857">
    <property type="component" value="Unassembled WGS sequence"/>
</dbReference>
<accession>A0A2N5ZKV9</accession>
<sequence length="139" mass="15777">MVEVIRKKGFSFIQLVIAVAVLASAMTSIFAMNVINSRRLRENIKYLSALITANEVLEQVSKPAFASEHADTDIVFSSSGQEDVFFNDDFLDKNDGKIKVTLEKNDENVVMIYLEMKYLNVNKGETTIILRKGVYREVY</sequence>
<keyword evidence="1" id="KW-0812">Transmembrane</keyword>
<proteinExistence type="predicted"/>
<protein>
    <submittedName>
        <fullName evidence="2">Uncharacterized protein</fullName>
    </submittedName>
</protein>
<organism evidence="2 3">
    <name type="scientific">Muiribacterium halophilum</name>
    <dbReference type="NCBI Taxonomy" id="2053465"/>
    <lineage>
        <taxon>Bacteria</taxon>
        <taxon>Candidatus Muiribacteriota</taxon>
        <taxon>Candidatus Muiribacteriia</taxon>
        <taxon>Candidatus Muiribacteriales</taxon>
        <taxon>Candidatus Muiribacteriaceae</taxon>
        <taxon>Candidatus Muiribacterium</taxon>
    </lineage>
</organism>
<comment type="caution">
    <text evidence="2">The sequence shown here is derived from an EMBL/GenBank/DDBJ whole genome shotgun (WGS) entry which is preliminary data.</text>
</comment>
<feature type="transmembrane region" description="Helical" evidence="1">
    <location>
        <begin position="12"/>
        <end position="35"/>
    </location>
</feature>
<evidence type="ECO:0000256" key="1">
    <source>
        <dbReference type="SAM" id="Phobius"/>
    </source>
</evidence>
<evidence type="ECO:0000313" key="2">
    <source>
        <dbReference type="EMBL" id="PLX19335.1"/>
    </source>
</evidence>
<dbReference type="EMBL" id="PKTG01000034">
    <property type="protein sequence ID" value="PLX19335.1"/>
    <property type="molecule type" value="Genomic_DNA"/>
</dbReference>
<keyword evidence="1" id="KW-0472">Membrane</keyword>
<name>A0A2N5ZKV9_MUIH1</name>
<reference evidence="2 3" key="1">
    <citation type="submission" date="2017-11" db="EMBL/GenBank/DDBJ databases">
        <title>Genome-resolved metagenomics identifies genetic mobility, metabolic interactions, and unexpected diversity in perchlorate-reducing communities.</title>
        <authorList>
            <person name="Barnum T.P."/>
            <person name="Figueroa I.A."/>
            <person name="Carlstrom C.I."/>
            <person name="Lucas L.N."/>
            <person name="Engelbrektson A.L."/>
            <person name="Coates J.D."/>
        </authorList>
    </citation>
    <scope>NUCLEOTIDE SEQUENCE [LARGE SCALE GENOMIC DNA]</scope>
    <source>
        <strain evidence="2">BM706</strain>
    </source>
</reference>